<dbReference type="AlphaFoldDB" id="A0AA39YME9"/>
<sequence>MGKSWFWILRAPYLTYLQMIRPFFMKTSLECLAGRYRSMQAYYRHDGSLKAA</sequence>
<name>A0AA39YME9_9PEZI</name>
<reference evidence="1" key="1">
    <citation type="submission" date="2023-06" db="EMBL/GenBank/DDBJ databases">
        <title>Genome-scale phylogeny and comparative genomics of the fungal order Sordariales.</title>
        <authorList>
            <consortium name="Lawrence Berkeley National Laboratory"/>
            <person name="Hensen N."/>
            <person name="Bonometti L."/>
            <person name="Westerberg I."/>
            <person name="Brannstrom I.O."/>
            <person name="Guillou S."/>
            <person name="Cros-Aarteil S."/>
            <person name="Calhoun S."/>
            <person name="Haridas S."/>
            <person name="Kuo A."/>
            <person name="Mondo S."/>
            <person name="Pangilinan J."/>
            <person name="Riley R."/>
            <person name="Labutti K."/>
            <person name="Andreopoulos B."/>
            <person name="Lipzen A."/>
            <person name="Chen C."/>
            <person name="Yanf M."/>
            <person name="Daum C."/>
            <person name="Ng V."/>
            <person name="Clum A."/>
            <person name="Steindorff A."/>
            <person name="Ohm R."/>
            <person name="Martin F."/>
            <person name="Silar P."/>
            <person name="Natvig D."/>
            <person name="Lalanne C."/>
            <person name="Gautier V."/>
            <person name="Ament-Velasquez S.L."/>
            <person name="Kruys A."/>
            <person name="Hutchinson M.I."/>
            <person name="Powell A.J."/>
            <person name="Barry K."/>
            <person name="Miller A.N."/>
            <person name="Grigoriev I.V."/>
            <person name="Debuchy R."/>
            <person name="Gladieux P."/>
            <person name="Thoren M.H."/>
            <person name="Johannesson H."/>
        </authorList>
    </citation>
    <scope>NUCLEOTIDE SEQUENCE</scope>
    <source>
        <strain evidence="1">SMH2532-1</strain>
    </source>
</reference>
<comment type="caution">
    <text evidence="1">The sequence shown here is derived from an EMBL/GenBank/DDBJ whole genome shotgun (WGS) entry which is preliminary data.</text>
</comment>
<protein>
    <submittedName>
        <fullName evidence="1">Uncharacterized protein</fullName>
    </submittedName>
</protein>
<dbReference type="EMBL" id="JAULSV010000001">
    <property type="protein sequence ID" value="KAK0655229.1"/>
    <property type="molecule type" value="Genomic_DNA"/>
</dbReference>
<organism evidence="1 2">
    <name type="scientific">Cercophora newfieldiana</name>
    <dbReference type="NCBI Taxonomy" id="92897"/>
    <lineage>
        <taxon>Eukaryota</taxon>
        <taxon>Fungi</taxon>
        <taxon>Dikarya</taxon>
        <taxon>Ascomycota</taxon>
        <taxon>Pezizomycotina</taxon>
        <taxon>Sordariomycetes</taxon>
        <taxon>Sordariomycetidae</taxon>
        <taxon>Sordariales</taxon>
        <taxon>Lasiosphaeriaceae</taxon>
        <taxon>Cercophora</taxon>
    </lineage>
</organism>
<evidence type="ECO:0000313" key="2">
    <source>
        <dbReference type="Proteomes" id="UP001174936"/>
    </source>
</evidence>
<keyword evidence="2" id="KW-1185">Reference proteome</keyword>
<evidence type="ECO:0000313" key="1">
    <source>
        <dbReference type="EMBL" id="KAK0655229.1"/>
    </source>
</evidence>
<accession>A0AA39YME9</accession>
<dbReference type="Proteomes" id="UP001174936">
    <property type="component" value="Unassembled WGS sequence"/>
</dbReference>
<proteinExistence type="predicted"/>
<gene>
    <name evidence="1" type="ORF">B0T16DRAFT_396523</name>
</gene>